<dbReference type="Pfam" id="PF20684">
    <property type="entry name" value="Fung_rhodopsin"/>
    <property type="match status" value="1"/>
</dbReference>
<evidence type="ECO:0000256" key="3">
    <source>
        <dbReference type="ARBA" id="ARBA00022989"/>
    </source>
</evidence>
<comment type="subcellular location">
    <subcellularLocation>
        <location evidence="1">Membrane</location>
        <topology evidence="1">Multi-pass membrane protein</topology>
    </subcellularLocation>
</comment>
<dbReference type="Proteomes" id="UP000250140">
    <property type="component" value="Unassembled WGS sequence"/>
</dbReference>
<organism evidence="8 9">
    <name type="scientific">Glonium stellatum</name>
    <dbReference type="NCBI Taxonomy" id="574774"/>
    <lineage>
        <taxon>Eukaryota</taxon>
        <taxon>Fungi</taxon>
        <taxon>Dikarya</taxon>
        <taxon>Ascomycota</taxon>
        <taxon>Pezizomycotina</taxon>
        <taxon>Dothideomycetes</taxon>
        <taxon>Pleosporomycetidae</taxon>
        <taxon>Gloniales</taxon>
        <taxon>Gloniaceae</taxon>
        <taxon>Glonium</taxon>
    </lineage>
</organism>
<evidence type="ECO:0000313" key="9">
    <source>
        <dbReference type="Proteomes" id="UP000250140"/>
    </source>
</evidence>
<dbReference type="OrthoDB" id="3934549at2759"/>
<dbReference type="InterPro" id="IPR049326">
    <property type="entry name" value="Rhodopsin_dom_fungi"/>
</dbReference>
<evidence type="ECO:0000259" key="7">
    <source>
        <dbReference type="Pfam" id="PF20684"/>
    </source>
</evidence>
<keyword evidence="2 6" id="KW-0812">Transmembrane</keyword>
<reference evidence="8 9" key="1">
    <citation type="journal article" date="2016" name="Nat. Commun.">
        <title>Ectomycorrhizal ecology is imprinted in the genome of the dominant symbiotic fungus Cenococcum geophilum.</title>
        <authorList>
            <consortium name="DOE Joint Genome Institute"/>
            <person name="Peter M."/>
            <person name="Kohler A."/>
            <person name="Ohm R.A."/>
            <person name="Kuo A."/>
            <person name="Krutzmann J."/>
            <person name="Morin E."/>
            <person name="Arend M."/>
            <person name="Barry K.W."/>
            <person name="Binder M."/>
            <person name="Choi C."/>
            <person name="Clum A."/>
            <person name="Copeland A."/>
            <person name="Grisel N."/>
            <person name="Haridas S."/>
            <person name="Kipfer T."/>
            <person name="LaButti K."/>
            <person name="Lindquist E."/>
            <person name="Lipzen A."/>
            <person name="Maire R."/>
            <person name="Meier B."/>
            <person name="Mihaltcheva S."/>
            <person name="Molinier V."/>
            <person name="Murat C."/>
            <person name="Poggeler S."/>
            <person name="Quandt C.A."/>
            <person name="Sperisen C."/>
            <person name="Tritt A."/>
            <person name="Tisserant E."/>
            <person name="Crous P.W."/>
            <person name="Henrissat B."/>
            <person name="Nehls U."/>
            <person name="Egli S."/>
            <person name="Spatafora J.W."/>
            <person name="Grigoriev I.V."/>
            <person name="Martin F.M."/>
        </authorList>
    </citation>
    <scope>NUCLEOTIDE SEQUENCE [LARGE SCALE GENOMIC DNA]</scope>
    <source>
        <strain evidence="8 9">CBS 207.34</strain>
    </source>
</reference>
<feature type="transmembrane region" description="Helical" evidence="6">
    <location>
        <begin position="106"/>
        <end position="124"/>
    </location>
</feature>
<evidence type="ECO:0000256" key="5">
    <source>
        <dbReference type="ARBA" id="ARBA00038359"/>
    </source>
</evidence>
<proteinExistence type="inferred from homology"/>
<evidence type="ECO:0000256" key="6">
    <source>
        <dbReference type="SAM" id="Phobius"/>
    </source>
</evidence>
<feature type="domain" description="Rhodopsin" evidence="7">
    <location>
        <begin position="38"/>
        <end position="151"/>
    </location>
</feature>
<feature type="transmembrane region" description="Helical" evidence="6">
    <location>
        <begin position="131"/>
        <end position="151"/>
    </location>
</feature>
<sequence length="152" mass="16935">MSAPTSDPSPLGGDENRGYQVLIVLIVAFTTAFIPVFLRVWVRFHIAGSLGWDDYTIIAAMSVGVVGLIVNIPSVTDGFGRHVYYLSQERIAAARMWNEPSQFQNILGVWPVELSICIFLLRILGRKHRNFILFLWALMGISTAVNICLVVI</sequence>
<accession>A0A8E2JNA0</accession>
<evidence type="ECO:0000313" key="8">
    <source>
        <dbReference type="EMBL" id="OCL03347.1"/>
    </source>
</evidence>
<protein>
    <recommendedName>
        <fullName evidence="7">Rhodopsin domain-containing protein</fullName>
    </recommendedName>
</protein>
<keyword evidence="9" id="KW-1185">Reference proteome</keyword>
<dbReference type="PANTHER" id="PTHR33048:SF93">
    <property type="entry name" value="INTEGRAL MEMBRANE PROTEIN"/>
    <property type="match status" value="1"/>
</dbReference>
<feature type="transmembrane region" description="Helical" evidence="6">
    <location>
        <begin position="54"/>
        <end position="72"/>
    </location>
</feature>
<feature type="transmembrane region" description="Helical" evidence="6">
    <location>
        <begin position="20"/>
        <end position="42"/>
    </location>
</feature>
<dbReference type="EMBL" id="KV750756">
    <property type="protein sequence ID" value="OCL03347.1"/>
    <property type="molecule type" value="Genomic_DNA"/>
</dbReference>
<dbReference type="GO" id="GO:0016020">
    <property type="term" value="C:membrane"/>
    <property type="evidence" value="ECO:0007669"/>
    <property type="project" value="UniProtKB-SubCell"/>
</dbReference>
<keyword evidence="3 6" id="KW-1133">Transmembrane helix</keyword>
<evidence type="ECO:0000256" key="2">
    <source>
        <dbReference type="ARBA" id="ARBA00022692"/>
    </source>
</evidence>
<keyword evidence="4 6" id="KW-0472">Membrane</keyword>
<name>A0A8E2JNA0_9PEZI</name>
<gene>
    <name evidence="8" type="ORF">AOQ84DRAFT_419386</name>
</gene>
<evidence type="ECO:0000256" key="4">
    <source>
        <dbReference type="ARBA" id="ARBA00023136"/>
    </source>
</evidence>
<comment type="similarity">
    <text evidence="5">Belongs to the SAT4 family.</text>
</comment>
<evidence type="ECO:0000256" key="1">
    <source>
        <dbReference type="ARBA" id="ARBA00004141"/>
    </source>
</evidence>
<dbReference type="InterPro" id="IPR052337">
    <property type="entry name" value="SAT4-like"/>
</dbReference>
<dbReference type="AlphaFoldDB" id="A0A8E2JNA0"/>
<dbReference type="PANTHER" id="PTHR33048">
    <property type="entry name" value="PTH11-LIKE INTEGRAL MEMBRANE PROTEIN (AFU_ORTHOLOGUE AFUA_5G11245)"/>
    <property type="match status" value="1"/>
</dbReference>